<organism evidence="2 3">
    <name type="scientific">Paraglaciecola hydrolytica</name>
    <dbReference type="NCBI Taxonomy" id="1799789"/>
    <lineage>
        <taxon>Bacteria</taxon>
        <taxon>Pseudomonadati</taxon>
        <taxon>Pseudomonadota</taxon>
        <taxon>Gammaproteobacteria</taxon>
        <taxon>Alteromonadales</taxon>
        <taxon>Alteromonadaceae</taxon>
        <taxon>Paraglaciecola</taxon>
    </lineage>
</organism>
<proteinExistence type="predicted"/>
<reference evidence="3" key="1">
    <citation type="submission" date="2016-02" db="EMBL/GenBank/DDBJ databases">
        <authorList>
            <person name="Schultz-Johansen M."/>
            <person name="Glaring M.A."/>
            <person name="Bech P.K."/>
            <person name="Stougaard P."/>
        </authorList>
    </citation>
    <scope>NUCLEOTIDE SEQUENCE [LARGE SCALE GENOMIC DNA]</scope>
    <source>
        <strain evidence="3">S66</strain>
    </source>
</reference>
<dbReference type="GO" id="GO:0008081">
    <property type="term" value="F:phosphoric diester hydrolase activity"/>
    <property type="evidence" value="ECO:0007669"/>
    <property type="project" value="InterPro"/>
</dbReference>
<dbReference type="STRING" id="1799789.AX660_18505"/>
<evidence type="ECO:0000313" key="3">
    <source>
        <dbReference type="Proteomes" id="UP000070299"/>
    </source>
</evidence>
<feature type="domain" description="GP-PDE" evidence="1">
    <location>
        <begin position="1"/>
        <end position="228"/>
    </location>
</feature>
<name>A0A135ZZE6_9ALTE</name>
<comment type="caution">
    <text evidence="2">The sequence shown here is derived from an EMBL/GenBank/DDBJ whole genome shotgun (WGS) entry which is preliminary data.</text>
</comment>
<dbReference type="InterPro" id="IPR030395">
    <property type="entry name" value="GP_PDE_dom"/>
</dbReference>
<accession>A0A135ZZE6</accession>
<dbReference type="PANTHER" id="PTHR46211">
    <property type="entry name" value="GLYCEROPHOSPHORYL DIESTER PHOSPHODIESTERASE"/>
    <property type="match status" value="1"/>
</dbReference>
<dbReference type="Pfam" id="PF03009">
    <property type="entry name" value="GDPD"/>
    <property type="match status" value="1"/>
</dbReference>
<evidence type="ECO:0000259" key="1">
    <source>
        <dbReference type="PROSITE" id="PS51704"/>
    </source>
</evidence>
<dbReference type="InterPro" id="IPR017946">
    <property type="entry name" value="PLC-like_Pdiesterase_TIM-brl"/>
</dbReference>
<dbReference type="Gene3D" id="3.20.20.190">
    <property type="entry name" value="Phosphatidylinositol (PI) phosphodiesterase"/>
    <property type="match status" value="1"/>
</dbReference>
<dbReference type="Proteomes" id="UP000070299">
    <property type="component" value="Unassembled WGS sequence"/>
</dbReference>
<evidence type="ECO:0000313" key="2">
    <source>
        <dbReference type="EMBL" id="KXI28358.1"/>
    </source>
</evidence>
<sequence>MLIFAHRGASADAPENTLGAIKLALTQQVDGIEIDVHQVEQELVVIHDRWVHRTTNGTGQLPHYSMNQLRTLDAGQGEKVPTLWEVMQLIAGQCMLNIEVKGLKDVALVITLINKAQAELGFKQEQFIVSSFDHHLLAQIKQLSPTLKIGALTASKPIDYALFAATLGAYSVNADITFLDQAFVDDAHQRGLQVMVYTVDEAEDLEMLYHWGVDGVFCNSPAKAKMFINSIRSGC</sequence>
<dbReference type="SUPFAM" id="SSF51695">
    <property type="entry name" value="PLC-like phosphodiesterases"/>
    <property type="match status" value="1"/>
</dbReference>
<dbReference type="PROSITE" id="PS51704">
    <property type="entry name" value="GP_PDE"/>
    <property type="match status" value="1"/>
</dbReference>
<gene>
    <name evidence="2" type="ORF">AX660_18505</name>
</gene>
<dbReference type="PANTHER" id="PTHR46211:SF1">
    <property type="entry name" value="GLYCEROPHOSPHODIESTER PHOSPHODIESTERASE, CYTOPLASMIC"/>
    <property type="match status" value="1"/>
</dbReference>
<dbReference type="GO" id="GO:0006629">
    <property type="term" value="P:lipid metabolic process"/>
    <property type="evidence" value="ECO:0007669"/>
    <property type="project" value="InterPro"/>
</dbReference>
<dbReference type="OrthoDB" id="9795622at2"/>
<dbReference type="RefSeq" id="WP_068378559.1">
    <property type="nucleotide sequence ID" value="NZ_LSNE01000007.1"/>
</dbReference>
<protein>
    <submittedName>
        <fullName evidence="2">Glycerophosphodiester phosphodiesterase</fullName>
    </submittedName>
</protein>
<keyword evidence="3" id="KW-1185">Reference proteome</keyword>
<dbReference type="EMBL" id="LSNE01000007">
    <property type="protein sequence ID" value="KXI28358.1"/>
    <property type="molecule type" value="Genomic_DNA"/>
</dbReference>
<dbReference type="AlphaFoldDB" id="A0A135ZZE6"/>